<dbReference type="InterPro" id="IPR025098">
    <property type="entry name" value="DUF4013"/>
</dbReference>
<feature type="transmembrane region" description="Helical" evidence="1">
    <location>
        <begin position="15"/>
        <end position="40"/>
    </location>
</feature>
<dbReference type="KEGG" id="mesg:MLAUSG7_0165"/>
<name>A0A8D6PU96_9EURY</name>
<evidence type="ECO:0000256" key="1">
    <source>
        <dbReference type="SAM" id="Phobius"/>
    </source>
</evidence>
<feature type="transmembrane region" description="Helical" evidence="1">
    <location>
        <begin position="69"/>
        <end position="90"/>
    </location>
</feature>
<keyword evidence="1" id="KW-0472">Membrane</keyword>
<protein>
    <recommendedName>
        <fullName evidence="4">DUF4013 domain-containing protein</fullName>
    </recommendedName>
</protein>
<sequence>MFVEGLKFPMKDEKWVIKIIIGSVLIYIPIVDFIVLGYIVETFENVINGEEKLPEWDNLKDKFIKGFAYSFYWIILLIVLFVIALLSRYFNFSKNLIDTLLLLWICIYLVLLFIYPMAIANYAIKKRFSALFKFKEILMRIKSVFGRYVLAYIILILVGVIFGIILAIISMIPIIGYILYIFGVIFGTFYLSLVSAYYFGVLYRESSNG</sequence>
<dbReference type="EMBL" id="LR792632">
    <property type="protein sequence ID" value="CAB3287362.1"/>
    <property type="molecule type" value="Genomic_DNA"/>
</dbReference>
<feature type="transmembrane region" description="Helical" evidence="1">
    <location>
        <begin position="145"/>
        <end position="172"/>
    </location>
</feature>
<accession>A0A8D6PU96</accession>
<dbReference type="Proteomes" id="UP000679213">
    <property type="component" value="Chromosome I"/>
</dbReference>
<dbReference type="RefSeq" id="WP_250543607.1">
    <property type="nucleotide sequence ID" value="NZ_LR792632.1"/>
</dbReference>
<reference evidence="2 3" key="1">
    <citation type="submission" date="2020-04" db="EMBL/GenBank/DDBJ databases">
        <authorList>
            <consortium name="Genoscope - CEA"/>
            <person name="William W."/>
        </authorList>
    </citation>
    <scope>NUCLEOTIDE SEQUENCE [LARGE SCALE GENOMIC DNA]</scope>
    <source>
        <strain evidence="2 3">SG7</strain>
    </source>
</reference>
<evidence type="ECO:0008006" key="4">
    <source>
        <dbReference type="Google" id="ProtNLM"/>
    </source>
</evidence>
<keyword evidence="3" id="KW-1185">Reference proteome</keyword>
<dbReference type="GeneID" id="65882973"/>
<keyword evidence="1" id="KW-0812">Transmembrane</keyword>
<gene>
    <name evidence="2" type="ORF">MLAUSG7_0165</name>
</gene>
<feature type="transmembrane region" description="Helical" evidence="1">
    <location>
        <begin position="102"/>
        <end position="124"/>
    </location>
</feature>
<dbReference type="AlphaFoldDB" id="A0A8D6PU96"/>
<keyword evidence="1" id="KW-1133">Transmembrane helix</keyword>
<organism evidence="2 3">
    <name type="scientific">Methanocaldococcus lauensis</name>
    <dbReference type="NCBI Taxonomy" id="2546128"/>
    <lineage>
        <taxon>Archaea</taxon>
        <taxon>Methanobacteriati</taxon>
        <taxon>Methanobacteriota</taxon>
        <taxon>Methanomada group</taxon>
        <taxon>Methanococci</taxon>
        <taxon>Methanococcales</taxon>
        <taxon>Methanocaldococcaceae</taxon>
        <taxon>Methanocaldococcus</taxon>
    </lineage>
</organism>
<feature type="transmembrane region" description="Helical" evidence="1">
    <location>
        <begin position="178"/>
        <end position="203"/>
    </location>
</feature>
<dbReference type="Pfam" id="PF13197">
    <property type="entry name" value="DUF4013"/>
    <property type="match status" value="1"/>
</dbReference>
<proteinExistence type="predicted"/>
<evidence type="ECO:0000313" key="3">
    <source>
        <dbReference type="Proteomes" id="UP000679213"/>
    </source>
</evidence>
<evidence type="ECO:0000313" key="2">
    <source>
        <dbReference type="EMBL" id="CAB3287362.1"/>
    </source>
</evidence>